<dbReference type="InterPro" id="IPR036365">
    <property type="entry name" value="PGBD-like_sf"/>
</dbReference>
<comment type="caution">
    <text evidence="2">The sequence shown here is derived from an EMBL/GenBank/DDBJ whole genome shotgun (WGS) entry which is preliminary data.</text>
</comment>
<keyword evidence="3" id="KW-1185">Reference proteome</keyword>
<evidence type="ECO:0000313" key="2">
    <source>
        <dbReference type="EMBL" id="KYC43712.1"/>
    </source>
</evidence>
<proteinExistence type="predicted"/>
<name>A0A139XGG7_9CYAN</name>
<dbReference type="InterPro" id="IPR002477">
    <property type="entry name" value="Peptidoglycan-bd-like"/>
</dbReference>
<protein>
    <recommendedName>
        <fullName evidence="1">Peptidoglycan binding-like domain-containing protein</fullName>
    </recommendedName>
</protein>
<dbReference type="EMBL" id="ANNX02000012">
    <property type="protein sequence ID" value="KYC43712.1"/>
    <property type="molecule type" value="Genomic_DNA"/>
</dbReference>
<dbReference type="InterPro" id="IPR036366">
    <property type="entry name" value="PGBDSf"/>
</dbReference>
<dbReference type="Proteomes" id="UP000076925">
    <property type="component" value="Unassembled WGS sequence"/>
</dbReference>
<dbReference type="STRING" id="128403.WA1_00660"/>
<evidence type="ECO:0000259" key="1">
    <source>
        <dbReference type="Pfam" id="PF01471"/>
    </source>
</evidence>
<dbReference type="SUPFAM" id="SSF47090">
    <property type="entry name" value="PGBD-like"/>
    <property type="match status" value="1"/>
</dbReference>
<dbReference type="Pfam" id="PF01471">
    <property type="entry name" value="PG_binding_1"/>
    <property type="match status" value="1"/>
</dbReference>
<dbReference type="Gene3D" id="1.10.101.10">
    <property type="entry name" value="PGBD-like superfamily/PGBD"/>
    <property type="match status" value="1"/>
</dbReference>
<accession>A0A139XGG7</accession>
<gene>
    <name evidence="2" type="ORF">WA1_00660</name>
</gene>
<dbReference type="AlphaFoldDB" id="A0A139XGG7"/>
<sequence length="116" mass="12867">MSIGVVSAFAVAPVFIGISPASARINVDGYLAEYNPDTAPVLNSGDVGPVIRDIQVFLRDRGYYFGRIDGIYGRRTARSIRNFQFVNGLRVDGVVGENTWQVLSNRSSFDYYGFYN</sequence>
<reference evidence="2 3" key="1">
    <citation type="journal article" date="2013" name="Genome Biol. Evol.">
        <title>Genomes of Stigonematalean cyanobacteria (subsection V) and the evolution of oxygenic photosynthesis from prokaryotes to plastids.</title>
        <authorList>
            <person name="Dagan T."/>
            <person name="Roettger M."/>
            <person name="Stucken K."/>
            <person name="Landan G."/>
            <person name="Koch R."/>
            <person name="Major P."/>
            <person name="Gould S.B."/>
            <person name="Goremykin V.V."/>
            <person name="Rippka R."/>
            <person name="Tandeau de Marsac N."/>
            <person name="Gugger M."/>
            <person name="Lockhart P.J."/>
            <person name="Allen J.F."/>
            <person name="Brune I."/>
            <person name="Maus I."/>
            <person name="Puhler A."/>
            <person name="Martin W.F."/>
        </authorList>
    </citation>
    <scope>NUCLEOTIDE SEQUENCE [LARGE SCALE GENOMIC DNA]</scope>
    <source>
        <strain evidence="2 3">PCC 7110</strain>
    </source>
</reference>
<evidence type="ECO:0000313" key="3">
    <source>
        <dbReference type="Proteomes" id="UP000076925"/>
    </source>
</evidence>
<dbReference type="OrthoDB" id="513300at2"/>
<organism evidence="2 3">
    <name type="scientific">Scytonema hofmannii PCC 7110</name>
    <dbReference type="NCBI Taxonomy" id="128403"/>
    <lineage>
        <taxon>Bacteria</taxon>
        <taxon>Bacillati</taxon>
        <taxon>Cyanobacteriota</taxon>
        <taxon>Cyanophyceae</taxon>
        <taxon>Nostocales</taxon>
        <taxon>Scytonemataceae</taxon>
        <taxon>Scytonema</taxon>
    </lineage>
</organism>
<feature type="domain" description="Peptidoglycan binding-like" evidence="1">
    <location>
        <begin position="48"/>
        <end position="103"/>
    </location>
</feature>